<name>A0A165RK73_9AGAM</name>
<evidence type="ECO:0000256" key="2">
    <source>
        <dbReference type="ARBA" id="ARBA00010790"/>
    </source>
</evidence>
<accession>A0A165RK73</accession>
<feature type="binding site" evidence="6">
    <location>
        <begin position="542"/>
        <end position="543"/>
    </location>
    <ligand>
        <name>FAD</name>
        <dbReference type="ChEBI" id="CHEBI:57692"/>
    </ligand>
</feature>
<proteinExistence type="inferred from homology"/>
<dbReference type="Pfam" id="PF00732">
    <property type="entry name" value="GMC_oxred_N"/>
    <property type="match status" value="1"/>
</dbReference>
<reference evidence="10 11" key="1">
    <citation type="journal article" date="2016" name="Mol. Biol. Evol.">
        <title>Comparative Genomics of Early-Diverging Mushroom-Forming Fungi Provides Insights into the Origins of Lignocellulose Decay Capabilities.</title>
        <authorList>
            <person name="Nagy L.G."/>
            <person name="Riley R."/>
            <person name="Tritt A."/>
            <person name="Adam C."/>
            <person name="Daum C."/>
            <person name="Floudas D."/>
            <person name="Sun H."/>
            <person name="Yadav J.S."/>
            <person name="Pangilinan J."/>
            <person name="Larsson K.H."/>
            <person name="Matsuura K."/>
            <person name="Barry K."/>
            <person name="Labutti K."/>
            <person name="Kuo R."/>
            <person name="Ohm R.A."/>
            <person name="Bhattacharya S.S."/>
            <person name="Shirouzu T."/>
            <person name="Yoshinaga Y."/>
            <person name="Martin F.M."/>
            <person name="Grigoriev I.V."/>
            <person name="Hibbett D.S."/>
        </authorList>
    </citation>
    <scope>NUCLEOTIDE SEQUENCE [LARGE SCALE GENOMIC DNA]</scope>
    <source>
        <strain evidence="10 11">HHB14362 ss-1</strain>
    </source>
</reference>
<feature type="binding site" evidence="6">
    <location>
        <position position="113"/>
    </location>
    <ligand>
        <name>FAD</name>
        <dbReference type="ChEBI" id="CHEBI:57692"/>
    </ligand>
</feature>
<protein>
    <submittedName>
        <fullName evidence="10">GMC oxidoreductase</fullName>
    </submittedName>
</protein>
<feature type="domain" description="Glucose-methanol-choline oxidoreductase N-terminal" evidence="8">
    <location>
        <begin position="30"/>
        <end position="308"/>
    </location>
</feature>
<dbReference type="InterPro" id="IPR000172">
    <property type="entry name" value="GMC_OxRdtase_N"/>
</dbReference>
<evidence type="ECO:0000256" key="6">
    <source>
        <dbReference type="PIRSR" id="PIRSR000137-2"/>
    </source>
</evidence>
<evidence type="ECO:0000313" key="10">
    <source>
        <dbReference type="EMBL" id="KZT23929.1"/>
    </source>
</evidence>
<dbReference type="InterPro" id="IPR036188">
    <property type="entry name" value="FAD/NAD-bd_sf"/>
</dbReference>
<sequence>MGNFQSKLVSDPSRVGTPSSETDKTAWRSYDYVIVGGGTAGCVLASRLSEDRGTTHLSDPRFSSNQGVLESRMPLAFPKLFFTQYDWNYETIPQSALNDRKVHWPRGKLLGGTSSINALLHHHSAPEDYDNWVKLGMTGWGYNDLLPYFRKAENYTPSASHPNVDVSLHGSSGPWHTRQADLPPVCYAIVESCEKIGIPDFNTKAGTIGAANFIEFVDQKGESDSTATAYLTPDVLSRPNLTVLVEMSTERIIFSDELAMPRAIGVELSHAAAAPRYRVAANREVIVCAGVVGTPQLLMISGIGPKSELERFNITPVSVLEAVLSRAGLATDMHQHLSPGAVVFPCKPGHSLDNLSKPIGAAVAAVRWLLTGKGPMSHTVVPGAAFFRSDNPNLPFGPGSEYLVEDLTTGPGAPDAELTWFPLVAHPSGMGMMPKGTQGITLGGILLQPKSKGSITLKSTSVWEKPVINGNYMQDETDLNFLIRIVYLQRALAQTPPLRDLLDLKGDVADVNSIFWPGDARPGTLTEEALKKWLSVNATSAWHPVGSARMGTSAKDSVVDLELRVYGVTALRICDTSVFPTQVSGHPCAPVVAIAEKLAELIKTK</sequence>
<feature type="active site" description="Proton donor" evidence="5">
    <location>
        <position position="543"/>
    </location>
</feature>
<keyword evidence="11" id="KW-1185">Reference proteome</keyword>
<dbReference type="Gene3D" id="3.30.560.10">
    <property type="entry name" value="Glucose Oxidase, domain 3"/>
    <property type="match status" value="1"/>
</dbReference>
<dbReference type="EMBL" id="KV425581">
    <property type="protein sequence ID" value="KZT23929.1"/>
    <property type="molecule type" value="Genomic_DNA"/>
</dbReference>
<keyword evidence="3" id="KW-0285">Flavoprotein</keyword>
<evidence type="ECO:0000256" key="3">
    <source>
        <dbReference type="ARBA" id="ARBA00022630"/>
    </source>
</evidence>
<evidence type="ECO:0000259" key="8">
    <source>
        <dbReference type="Pfam" id="PF00732"/>
    </source>
</evidence>
<dbReference type="InParanoid" id="A0A165RK73"/>
<dbReference type="PANTHER" id="PTHR11552">
    <property type="entry name" value="GLUCOSE-METHANOL-CHOLINE GMC OXIDOREDUCTASE"/>
    <property type="match status" value="1"/>
</dbReference>
<gene>
    <name evidence="10" type="ORF">NEOLEDRAFT_1210745</name>
</gene>
<dbReference type="InterPro" id="IPR012132">
    <property type="entry name" value="GMC_OxRdtase"/>
</dbReference>
<feature type="active site" description="Proton acceptor" evidence="5">
    <location>
        <position position="586"/>
    </location>
</feature>
<comment type="similarity">
    <text evidence="2">Belongs to the GMC oxidoreductase family.</text>
</comment>
<dbReference type="GO" id="GO:0016614">
    <property type="term" value="F:oxidoreductase activity, acting on CH-OH group of donors"/>
    <property type="evidence" value="ECO:0007669"/>
    <property type="project" value="InterPro"/>
</dbReference>
<dbReference type="SUPFAM" id="SSF54373">
    <property type="entry name" value="FAD-linked reductases, C-terminal domain"/>
    <property type="match status" value="1"/>
</dbReference>
<dbReference type="PANTHER" id="PTHR11552:SF147">
    <property type="entry name" value="CHOLINE DEHYDROGENASE, MITOCHONDRIAL"/>
    <property type="match status" value="1"/>
</dbReference>
<organism evidence="10 11">
    <name type="scientific">Neolentinus lepideus HHB14362 ss-1</name>
    <dbReference type="NCBI Taxonomy" id="1314782"/>
    <lineage>
        <taxon>Eukaryota</taxon>
        <taxon>Fungi</taxon>
        <taxon>Dikarya</taxon>
        <taxon>Basidiomycota</taxon>
        <taxon>Agaricomycotina</taxon>
        <taxon>Agaricomycetes</taxon>
        <taxon>Gloeophyllales</taxon>
        <taxon>Gloeophyllaceae</taxon>
        <taxon>Neolentinus</taxon>
    </lineage>
</organism>
<evidence type="ECO:0000256" key="5">
    <source>
        <dbReference type="PIRSR" id="PIRSR000137-1"/>
    </source>
</evidence>
<feature type="domain" description="Glucose-methanol-choline oxidoreductase C-terminal" evidence="9">
    <location>
        <begin position="449"/>
        <end position="595"/>
    </location>
</feature>
<keyword evidence="4 6" id="KW-0274">FAD</keyword>
<dbReference type="STRING" id="1314782.A0A165RK73"/>
<dbReference type="GO" id="GO:0050660">
    <property type="term" value="F:flavin adenine dinucleotide binding"/>
    <property type="evidence" value="ECO:0007669"/>
    <property type="project" value="InterPro"/>
</dbReference>
<dbReference type="AlphaFoldDB" id="A0A165RK73"/>
<evidence type="ECO:0000256" key="7">
    <source>
        <dbReference type="SAM" id="MobiDB-lite"/>
    </source>
</evidence>
<evidence type="ECO:0000259" key="9">
    <source>
        <dbReference type="Pfam" id="PF05199"/>
    </source>
</evidence>
<dbReference type="SUPFAM" id="SSF51905">
    <property type="entry name" value="FAD/NAD(P)-binding domain"/>
    <property type="match status" value="1"/>
</dbReference>
<evidence type="ECO:0000313" key="11">
    <source>
        <dbReference type="Proteomes" id="UP000076761"/>
    </source>
</evidence>
<dbReference type="Proteomes" id="UP000076761">
    <property type="component" value="Unassembled WGS sequence"/>
</dbReference>
<dbReference type="PIRSF" id="PIRSF000137">
    <property type="entry name" value="Alcohol_oxidase"/>
    <property type="match status" value="1"/>
</dbReference>
<evidence type="ECO:0000256" key="1">
    <source>
        <dbReference type="ARBA" id="ARBA00001974"/>
    </source>
</evidence>
<feature type="region of interest" description="Disordered" evidence="7">
    <location>
        <begin position="1"/>
        <end position="22"/>
    </location>
</feature>
<dbReference type="InterPro" id="IPR007867">
    <property type="entry name" value="GMC_OxRtase_C"/>
</dbReference>
<evidence type="ECO:0000256" key="4">
    <source>
        <dbReference type="ARBA" id="ARBA00022827"/>
    </source>
</evidence>
<dbReference type="Gene3D" id="3.50.50.60">
    <property type="entry name" value="FAD/NAD(P)-binding domain"/>
    <property type="match status" value="1"/>
</dbReference>
<dbReference type="OrthoDB" id="269227at2759"/>
<comment type="cofactor">
    <cofactor evidence="1 6">
        <name>FAD</name>
        <dbReference type="ChEBI" id="CHEBI:57692"/>
    </cofactor>
</comment>
<dbReference type="Pfam" id="PF05199">
    <property type="entry name" value="GMC_oxred_C"/>
    <property type="match status" value="1"/>
</dbReference>